<protein>
    <submittedName>
        <fullName evidence="3">META domain-containing protein</fullName>
    </submittedName>
</protein>
<feature type="domain" description="DUF306" evidence="2">
    <location>
        <begin position="41"/>
        <end position="138"/>
    </location>
</feature>
<dbReference type="PANTHER" id="PTHR35535:SF1">
    <property type="entry name" value="HEAT SHOCK PROTEIN HSLJ"/>
    <property type="match status" value="1"/>
</dbReference>
<reference evidence="3 4" key="1">
    <citation type="submission" date="2019-12" db="EMBL/GenBank/DDBJ databases">
        <title>Genomic-based taxomic classification of the family Erythrobacteraceae.</title>
        <authorList>
            <person name="Xu L."/>
        </authorList>
    </citation>
    <scope>NUCLEOTIDE SEQUENCE [LARGE SCALE GENOMIC DNA]</scope>
    <source>
        <strain evidence="3 4">DSM 17792</strain>
    </source>
</reference>
<evidence type="ECO:0000256" key="1">
    <source>
        <dbReference type="SAM" id="SignalP"/>
    </source>
</evidence>
<keyword evidence="4" id="KW-1185">Reference proteome</keyword>
<dbReference type="OrthoDB" id="7406331at2"/>
<feature type="domain" description="DUF306" evidence="2">
    <location>
        <begin position="168"/>
        <end position="270"/>
    </location>
</feature>
<name>A0A844XWD4_9SPHN</name>
<proteinExistence type="predicted"/>
<dbReference type="Gene3D" id="2.40.128.270">
    <property type="match status" value="2"/>
</dbReference>
<dbReference type="PANTHER" id="PTHR35535">
    <property type="entry name" value="HEAT SHOCK PROTEIN HSLJ"/>
    <property type="match status" value="1"/>
</dbReference>
<feature type="chain" id="PRO_5032766150" evidence="1">
    <location>
        <begin position="24"/>
        <end position="278"/>
    </location>
</feature>
<evidence type="ECO:0000313" key="4">
    <source>
        <dbReference type="Proteomes" id="UP000448199"/>
    </source>
</evidence>
<evidence type="ECO:0000313" key="3">
    <source>
        <dbReference type="EMBL" id="MXO49258.1"/>
    </source>
</evidence>
<dbReference type="Proteomes" id="UP000448199">
    <property type="component" value="Unassembled WGS sequence"/>
</dbReference>
<dbReference type="AlphaFoldDB" id="A0A844XWD4"/>
<dbReference type="InterPro" id="IPR005184">
    <property type="entry name" value="DUF306_Meta_HslJ"/>
</dbReference>
<dbReference type="InterPro" id="IPR053147">
    <property type="entry name" value="Hsp_HslJ-like"/>
</dbReference>
<gene>
    <name evidence="3" type="ORF">GRI69_13440</name>
</gene>
<organism evidence="3 4">
    <name type="scientific">Qipengyuania vulgaris</name>
    <dbReference type="NCBI Taxonomy" id="291985"/>
    <lineage>
        <taxon>Bacteria</taxon>
        <taxon>Pseudomonadati</taxon>
        <taxon>Pseudomonadota</taxon>
        <taxon>Alphaproteobacteria</taxon>
        <taxon>Sphingomonadales</taxon>
        <taxon>Erythrobacteraceae</taxon>
        <taxon>Qipengyuania</taxon>
    </lineage>
</organism>
<feature type="signal peptide" evidence="1">
    <location>
        <begin position="1"/>
        <end position="23"/>
    </location>
</feature>
<keyword evidence="1" id="KW-0732">Signal</keyword>
<dbReference type="Pfam" id="PF03724">
    <property type="entry name" value="META"/>
    <property type="match status" value="2"/>
</dbReference>
<dbReference type="RefSeq" id="WP_160728786.1">
    <property type="nucleotide sequence ID" value="NZ_WTYC01000008.1"/>
</dbReference>
<comment type="caution">
    <text evidence="3">The sequence shown here is derived from an EMBL/GenBank/DDBJ whole genome shotgun (WGS) entry which is preliminary data.</text>
</comment>
<accession>A0A844XWD4</accession>
<dbReference type="PROSITE" id="PS51257">
    <property type="entry name" value="PROKAR_LIPOPROTEIN"/>
    <property type="match status" value="1"/>
</dbReference>
<dbReference type="InterPro" id="IPR038670">
    <property type="entry name" value="HslJ-like_sf"/>
</dbReference>
<sequence>MRRFALLLAAALCACHPTSDGQAADPADNRSAATISDLAVVEGSWRIVRIGGEALPVSEPAPYLAFSADAAGGSVGCNAFGGTALYADGRIAVHSWGGDAMACPGRVGDWEESIAELFRAYPKVRLSGDTLRLRSHDHFIELTRMDSETGQSRSPDPMRIPVANPPGQALADTEWVIRTIDGETASSSPDERHLRFASDTWQGLASCATLFGTYETGDGRLIVGDEIASTEQNCRGDYVALDDAFADLMRSGPRYLVGPNGELIIAGGDHVLAGDRAR</sequence>
<dbReference type="EMBL" id="WTYC01000008">
    <property type="protein sequence ID" value="MXO49258.1"/>
    <property type="molecule type" value="Genomic_DNA"/>
</dbReference>
<evidence type="ECO:0000259" key="2">
    <source>
        <dbReference type="Pfam" id="PF03724"/>
    </source>
</evidence>